<sequence>MTVRPRDALIKMEDVFTSRLRSSSMSFYRDSQQESPTTLMVYGDETEMAMNILE</sequence>
<reference evidence="2 3" key="1">
    <citation type="submission" date="2018-06" db="EMBL/GenBank/DDBJ databases">
        <authorList>
            <consortium name="Pathogen Informatics"/>
            <person name="Doyle S."/>
        </authorList>
    </citation>
    <scope>NUCLEOTIDE SEQUENCE [LARGE SCALE GENOMIC DNA]</scope>
    <source>
        <strain evidence="2 3">NCTC11842</strain>
    </source>
</reference>
<dbReference type="EMBL" id="UAUF01000002">
    <property type="protein sequence ID" value="SPZ00057.1"/>
    <property type="molecule type" value="Genomic_DNA"/>
</dbReference>
<organism evidence="2 3">
    <name type="scientific">Pseudomonas luteola</name>
    <dbReference type="NCBI Taxonomy" id="47886"/>
    <lineage>
        <taxon>Bacteria</taxon>
        <taxon>Pseudomonadati</taxon>
        <taxon>Pseudomonadota</taxon>
        <taxon>Gammaproteobacteria</taxon>
        <taxon>Pseudomonadales</taxon>
        <taxon>Pseudomonadaceae</taxon>
        <taxon>Pseudomonas</taxon>
    </lineage>
</organism>
<evidence type="ECO:0000313" key="1">
    <source>
        <dbReference type="EMBL" id="SPY99881.1"/>
    </source>
</evidence>
<name>A0A2X2BWI2_PSELU</name>
<accession>A0A2X2BWI2</accession>
<gene>
    <name evidence="1" type="ORF">NCTC11842_00026</name>
    <name evidence="2" type="ORF">NCTC11842_00202</name>
</gene>
<protein>
    <submittedName>
        <fullName evidence="2">Uncharacterized protein</fullName>
    </submittedName>
</protein>
<dbReference type="Proteomes" id="UP000250443">
    <property type="component" value="Unassembled WGS sequence"/>
</dbReference>
<dbReference type="EMBL" id="UAUF01000002">
    <property type="protein sequence ID" value="SPY99881.1"/>
    <property type="molecule type" value="Genomic_DNA"/>
</dbReference>
<dbReference type="AlphaFoldDB" id="A0A2X2BWI2"/>
<evidence type="ECO:0000313" key="2">
    <source>
        <dbReference type="EMBL" id="SPZ00057.1"/>
    </source>
</evidence>
<proteinExistence type="predicted"/>
<evidence type="ECO:0000313" key="3">
    <source>
        <dbReference type="Proteomes" id="UP000250443"/>
    </source>
</evidence>